<comment type="similarity">
    <text evidence="1">Belongs to the SIN1 family.</text>
</comment>
<feature type="compositionally biased region" description="Low complexity" evidence="2">
    <location>
        <begin position="514"/>
        <end position="527"/>
    </location>
</feature>
<gene>
    <name evidence="5" type="ORF">UVI_02038520</name>
</gene>
<dbReference type="AlphaFoldDB" id="A0A1B5L8N8"/>
<dbReference type="InterPro" id="IPR023213">
    <property type="entry name" value="CAT-like_dom_sf"/>
</dbReference>
<feature type="region of interest" description="Disordered" evidence="2">
    <location>
        <begin position="82"/>
        <end position="200"/>
    </location>
</feature>
<comment type="caution">
    <text evidence="5">The sequence shown here is derived from an EMBL/GenBank/DDBJ whole genome shotgun (WGS) entry which is preliminary data.</text>
</comment>
<evidence type="ECO:0000259" key="4">
    <source>
        <dbReference type="Pfam" id="PF16979"/>
    </source>
</evidence>
<dbReference type="GO" id="GO:0005546">
    <property type="term" value="F:phosphatidylinositol-4,5-bisphosphate binding"/>
    <property type="evidence" value="ECO:0007669"/>
    <property type="project" value="TreeGrafter"/>
</dbReference>
<dbReference type="InterPro" id="IPR031567">
    <property type="entry name" value="CRIM_dom"/>
</dbReference>
<feature type="compositionally biased region" description="Acidic residues" evidence="2">
    <location>
        <begin position="115"/>
        <end position="131"/>
    </location>
</feature>
<dbReference type="InterPro" id="IPR011993">
    <property type="entry name" value="PH-like_dom_sf"/>
</dbReference>
<evidence type="ECO:0000256" key="2">
    <source>
        <dbReference type="SAM" id="MobiDB-lite"/>
    </source>
</evidence>
<dbReference type="Gene3D" id="3.10.20.90">
    <property type="entry name" value="Phosphatidylinositol 3-kinase Catalytic Subunit, Chain A, domain 1"/>
    <property type="match status" value="1"/>
</dbReference>
<dbReference type="InterPro" id="IPR008828">
    <property type="entry name" value="Sin1/Avo1"/>
</dbReference>
<reference evidence="6" key="1">
    <citation type="journal article" date="2016" name="Genome Announc.">
        <title>Genome sequence of Ustilaginoidea virens IPU010, a rice pathogenic fungus causing false smut.</title>
        <authorList>
            <person name="Kumagai T."/>
            <person name="Ishii T."/>
            <person name="Terai G."/>
            <person name="Umemura M."/>
            <person name="Machida M."/>
            <person name="Asai K."/>
        </authorList>
    </citation>
    <scope>NUCLEOTIDE SEQUENCE [LARGE SCALE GENOMIC DNA]</scope>
    <source>
        <strain evidence="6">IPU010</strain>
    </source>
</reference>
<dbReference type="Proteomes" id="UP000054053">
    <property type="component" value="Unassembled WGS sequence"/>
</dbReference>
<protein>
    <submittedName>
        <fullName evidence="5">Uncharacterized protein</fullName>
    </submittedName>
</protein>
<dbReference type="PANTHER" id="PTHR13335">
    <property type="entry name" value="TARGET OF RAPAMYCIN COMPLEX 2 SUBUNIT MAPKAP1"/>
    <property type="match status" value="1"/>
</dbReference>
<evidence type="ECO:0000259" key="3">
    <source>
        <dbReference type="Pfam" id="PF16978"/>
    </source>
</evidence>
<dbReference type="Pfam" id="PF16978">
    <property type="entry name" value="CRIM"/>
    <property type="match status" value="1"/>
</dbReference>
<feature type="domain" description="CRIM" evidence="3">
    <location>
        <begin position="334"/>
        <end position="497"/>
    </location>
</feature>
<organism evidence="5 6">
    <name type="scientific">Ustilaginoidea virens</name>
    <name type="common">Rice false smut fungus</name>
    <name type="synonym">Villosiclava virens</name>
    <dbReference type="NCBI Taxonomy" id="1159556"/>
    <lineage>
        <taxon>Eukaryota</taxon>
        <taxon>Fungi</taxon>
        <taxon>Dikarya</taxon>
        <taxon>Ascomycota</taxon>
        <taxon>Pezizomycotina</taxon>
        <taxon>Sordariomycetes</taxon>
        <taxon>Hypocreomycetidae</taxon>
        <taxon>Hypocreales</taxon>
        <taxon>Clavicipitaceae</taxon>
        <taxon>Ustilaginoidea</taxon>
    </lineage>
</organism>
<dbReference type="GO" id="GO:0005737">
    <property type="term" value="C:cytoplasm"/>
    <property type="evidence" value="ECO:0007669"/>
    <property type="project" value="TreeGrafter"/>
</dbReference>
<feature type="region of interest" description="Disordered" evidence="2">
    <location>
        <begin position="229"/>
        <end position="256"/>
    </location>
</feature>
<feature type="domain" description="SIN1-type PH" evidence="4">
    <location>
        <begin position="731"/>
        <end position="790"/>
    </location>
</feature>
<dbReference type="InterPro" id="IPR031313">
    <property type="entry name" value="Sin1_PH_dom"/>
</dbReference>
<dbReference type="GO" id="GO:0031932">
    <property type="term" value="C:TORC2 complex"/>
    <property type="evidence" value="ECO:0007669"/>
    <property type="project" value="InterPro"/>
</dbReference>
<evidence type="ECO:0000313" key="5">
    <source>
        <dbReference type="EMBL" id="GAO19706.1"/>
    </source>
</evidence>
<accession>A0A1B5L8N8</accession>
<dbReference type="Gene3D" id="3.30.559.10">
    <property type="entry name" value="Chloramphenicol acetyltransferase-like domain"/>
    <property type="match status" value="2"/>
</dbReference>
<dbReference type="GO" id="GO:0038203">
    <property type="term" value="P:TORC2 signaling"/>
    <property type="evidence" value="ECO:0007669"/>
    <property type="project" value="TreeGrafter"/>
</dbReference>
<feature type="compositionally biased region" description="Acidic residues" evidence="2">
    <location>
        <begin position="244"/>
        <end position="256"/>
    </location>
</feature>
<feature type="region of interest" description="Disordered" evidence="2">
    <location>
        <begin position="492"/>
        <end position="581"/>
    </location>
</feature>
<dbReference type="EMBL" id="BBTG02000020">
    <property type="protein sequence ID" value="GAO19706.1"/>
    <property type="molecule type" value="Genomic_DNA"/>
</dbReference>
<evidence type="ECO:0000256" key="1">
    <source>
        <dbReference type="ARBA" id="ARBA00009407"/>
    </source>
</evidence>
<name>A0A1B5L8N8_USTVR</name>
<dbReference type="GO" id="GO:0005886">
    <property type="term" value="C:plasma membrane"/>
    <property type="evidence" value="ECO:0007669"/>
    <property type="project" value="TreeGrafter"/>
</dbReference>
<sequence>MSVIQLEELVSYQLRIAYLDEIADGVGERLLTVNDNLLNSASFKAAGWRPDSSHTKRTYSPPIPTAVASDYFQAPKRAGLTLEDGEDYGGMLTGGGADTIGPGTATKRRRRLEQMEEEEDSSDLTDESDEEHEQRAAQQIKFSKMPVRQRAGSSPSQVLLPARPPTSPRAHRRGSQSALGAVRERPRRDTVTSSEISSENEFDLPAAHRHREAGRAAARAVRLQEKISEEPAQPGIKRVGTDLLPEEEEYDSDEVSDLSGDYVASLDSASILDGVENPINASPTEQVVGTPPRNFVRQSTIRKSHVPAKPAVLEALPPPRPMSMIRPASLLQPTSLLSAALKAKEHRPSVPFQKFAHLSGQGTQGSLAVRIYAPFCKTPAKPFEVLIRPRAQDGQGAERAVTVTDLIGLSLYQYHKERKEPQIPPRKYSVNWWTLRMVEEGGEVDDDFPAFDRCRPLAAFTTVNNASARGGGRMRSNSTAYDDFALVPASGEEYEENNVLTPQQDEAEAEPRQDAAASAAAASQQQAKRTAENLDDEAATAAPNAPAPPRKQLVEAARPRQNPIVTTTYRPNTPLADTPQVPVTMPNTARGQQKLLRVHIMSSDVAPGQMVTVDVTTDTYLAEVLDTVCRKRQLDKANHVLKLPLSGAVVMIDRPVSSIGNVSDLELYRRRFATDGPLSMTGSPSSSSPRTVGLPSSQGLAQRRDNRKGQLLGPHPLAQEGLKQDELGTANYKKYVVWRKQPMRLVSMSERILVIDGEYIHIVPASGGKAVHDGSGKTTTVHFSNVIGAAESKRYDFEARGADEAAEIVAELKKGISPYREIGDWRKLGGRVKRGQGRKWEIHVPKRFTADRPAVSYTKASFDMKMREHETLKDFPRSTSDASFQPTGQDFFSVTVPRSTPMSIKEVVKHGLPLGTLHVVTFEDATLVTITWPHLIVDGMSLSAILRAWSSVLAGKEEQVPSLLGINDDVMYSVGERADNQPVGEETDGQQKWFWKSQVLAGWGFVVWVMLIIWSIMTEAVEYRTIVLPRARFAQLKARADEEIAEQHGGKDTKVPWVSEGDVLQAWILRMAARAQASRRTIFGIGIVSLRDRLPEFATSPQGEFIQNMVGGSIVSLPREAAGESLGSVTLRCREALKEQTEPEQVRAQLRYLRELWDAGKDPQHLVGSPRAQTYYISNWKKMDLHRVVDFSPAVRTSEDEATRSNPVGSPVIFMVNQRRVSALMRTVLVILGKDWEGNYWITGRCSRKFWAVVEQAIKQETLEGGS</sequence>
<dbReference type="Gene3D" id="2.30.29.30">
    <property type="entry name" value="Pleckstrin-homology domain (PH domain)/Phosphotyrosine-binding domain (PTB)"/>
    <property type="match status" value="1"/>
</dbReference>
<dbReference type="PANTHER" id="PTHR13335:SF1">
    <property type="entry name" value="TARGET OF RAPAMYCIN COMPLEX 2 SUBUNIT MAPKAP1"/>
    <property type="match status" value="1"/>
</dbReference>
<feature type="region of interest" description="Disordered" evidence="2">
    <location>
        <begin position="676"/>
        <end position="702"/>
    </location>
</feature>
<proteinExistence type="inferred from homology"/>
<dbReference type="Pfam" id="PF16979">
    <property type="entry name" value="SIN1_PH"/>
    <property type="match status" value="1"/>
</dbReference>
<evidence type="ECO:0000313" key="6">
    <source>
        <dbReference type="Proteomes" id="UP000054053"/>
    </source>
</evidence>